<dbReference type="Proteomes" id="UP001283361">
    <property type="component" value="Unassembled WGS sequence"/>
</dbReference>
<sequence>MSFRFGNGRRVDVMHHGDHGFPGATWQTASVLGGTSRRLIPAGRLIARVQVDGAGCTSASSESLRNMSECDECYEDD</sequence>
<name>A0AAE1B5P7_9GAST</name>
<dbReference type="EMBL" id="JAWDGP010000544">
    <property type="protein sequence ID" value="KAK3799705.1"/>
    <property type="molecule type" value="Genomic_DNA"/>
</dbReference>
<protein>
    <submittedName>
        <fullName evidence="1">Uncharacterized protein</fullName>
    </submittedName>
</protein>
<evidence type="ECO:0000313" key="2">
    <source>
        <dbReference type="Proteomes" id="UP001283361"/>
    </source>
</evidence>
<organism evidence="1 2">
    <name type="scientific">Elysia crispata</name>
    <name type="common">lettuce slug</name>
    <dbReference type="NCBI Taxonomy" id="231223"/>
    <lineage>
        <taxon>Eukaryota</taxon>
        <taxon>Metazoa</taxon>
        <taxon>Spiralia</taxon>
        <taxon>Lophotrochozoa</taxon>
        <taxon>Mollusca</taxon>
        <taxon>Gastropoda</taxon>
        <taxon>Heterobranchia</taxon>
        <taxon>Euthyneura</taxon>
        <taxon>Panpulmonata</taxon>
        <taxon>Sacoglossa</taxon>
        <taxon>Placobranchoidea</taxon>
        <taxon>Plakobranchidae</taxon>
        <taxon>Elysia</taxon>
    </lineage>
</organism>
<proteinExistence type="predicted"/>
<comment type="caution">
    <text evidence="1">The sequence shown here is derived from an EMBL/GenBank/DDBJ whole genome shotgun (WGS) entry which is preliminary data.</text>
</comment>
<reference evidence="1" key="1">
    <citation type="journal article" date="2023" name="G3 (Bethesda)">
        <title>A reference genome for the long-term kleptoplast-retaining sea slug Elysia crispata morphotype clarki.</title>
        <authorList>
            <person name="Eastman K.E."/>
            <person name="Pendleton A.L."/>
            <person name="Shaikh M.A."/>
            <person name="Suttiyut T."/>
            <person name="Ogas R."/>
            <person name="Tomko P."/>
            <person name="Gavelis G."/>
            <person name="Widhalm J.R."/>
            <person name="Wisecaver J.H."/>
        </authorList>
    </citation>
    <scope>NUCLEOTIDE SEQUENCE</scope>
    <source>
        <strain evidence="1">ECLA1</strain>
    </source>
</reference>
<evidence type="ECO:0000313" key="1">
    <source>
        <dbReference type="EMBL" id="KAK3799705.1"/>
    </source>
</evidence>
<gene>
    <name evidence="1" type="ORF">RRG08_020440</name>
</gene>
<dbReference type="AlphaFoldDB" id="A0AAE1B5P7"/>
<keyword evidence="2" id="KW-1185">Reference proteome</keyword>
<accession>A0AAE1B5P7</accession>